<dbReference type="InterPro" id="IPR000866">
    <property type="entry name" value="AhpC/TSA"/>
</dbReference>
<dbReference type="Pfam" id="PF00578">
    <property type="entry name" value="AhpC-TSA"/>
    <property type="match status" value="1"/>
</dbReference>
<evidence type="ECO:0000256" key="5">
    <source>
        <dbReference type="ARBA" id="ARBA00023284"/>
    </source>
</evidence>
<evidence type="ECO:0000256" key="4">
    <source>
        <dbReference type="ARBA" id="ARBA00023157"/>
    </source>
</evidence>
<dbReference type="GO" id="GO:0016491">
    <property type="term" value="F:oxidoreductase activity"/>
    <property type="evidence" value="ECO:0007669"/>
    <property type="project" value="InterPro"/>
</dbReference>
<dbReference type="AlphaFoldDB" id="A0A974NLP3"/>
<dbReference type="PANTHER" id="PTHR42852">
    <property type="entry name" value="THIOL:DISULFIDE INTERCHANGE PROTEIN DSBE"/>
    <property type="match status" value="1"/>
</dbReference>
<gene>
    <name evidence="7" type="primary">resA</name>
    <name evidence="7" type="ORF">I6J18_21435</name>
</gene>
<dbReference type="InterPro" id="IPR036249">
    <property type="entry name" value="Thioredoxin-like_sf"/>
</dbReference>
<dbReference type="NCBIfam" id="NF002854">
    <property type="entry name" value="PRK03147.1"/>
    <property type="match status" value="1"/>
</dbReference>
<dbReference type="PROSITE" id="PS51352">
    <property type="entry name" value="THIOREDOXIN_2"/>
    <property type="match status" value="1"/>
</dbReference>
<evidence type="ECO:0000256" key="2">
    <source>
        <dbReference type="ARBA" id="ARBA00022748"/>
    </source>
</evidence>
<dbReference type="GO" id="GO:0016209">
    <property type="term" value="F:antioxidant activity"/>
    <property type="evidence" value="ECO:0007669"/>
    <property type="project" value="InterPro"/>
</dbReference>
<evidence type="ECO:0000259" key="6">
    <source>
        <dbReference type="PROSITE" id="PS51352"/>
    </source>
</evidence>
<evidence type="ECO:0000256" key="1">
    <source>
        <dbReference type="ARBA" id="ARBA00004196"/>
    </source>
</evidence>
<dbReference type="SUPFAM" id="SSF52833">
    <property type="entry name" value="Thioredoxin-like"/>
    <property type="match status" value="1"/>
</dbReference>
<name>A0A974NLP3_PERPY</name>
<dbReference type="RefSeq" id="WP_040374479.1">
    <property type="nucleotide sequence ID" value="NZ_CP068053.1"/>
</dbReference>
<accession>A0A974NLP3</accession>
<dbReference type="PANTHER" id="PTHR42852:SF6">
    <property type="entry name" value="THIOL:DISULFIDE INTERCHANGE PROTEIN DSBE"/>
    <property type="match status" value="1"/>
</dbReference>
<dbReference type="KEGG" id="ppsr:I6J18_21435"/>
<dbReference type="InterPro" id="IPR013766">
    <property type="entry name" value="Thioredoxin_domain"/>
</dbReference>
<evidence type="ECO:0000313" key="8">
    <source>
        <dbReference type="Proteomes" id="UP000595254"/>
    </source>
</evidence>
<dbReference type="Proteomes" id="UP000595254">
    <property type="component" value="Chromosome"/>
</dbReference>
<reference evidence="7 8" key="1">
    <citation type="submission" date="2021-01" db="EMBL/GenBank/DDBJ databases">
        <title>FDA dAtabase for Regulatory Grade micrObial Sequences (FDA-ARGOS): Supporting development and validation of Infectious Disease Dx tests.</title>
        <authorList>
            <person name="Nelson B."/>
            <person name="Plummer A."/>
            <person name="Tallon L."/>
            <person name="Sadzewicz L."/>
            <person name="Zhao X."/>
            <person name="Boylan J."/>
            <person name="Ott S."/>
            <person name="Bowen H."/>
            <person name="Vavikolanu K."/>
            <person name="Mehta A."/>
            <person name="Aluvathingal J."/>
            <person name="Nadendla S."/>
            <person name="Myers T."/>
            <person name="Yan Y."/>
            <person name="Sichtig H."/>
        </authorList>
    </citation>
    <scope>NUCLEOTIDE SEQUENCE [LARGE SCALE GENOMIC DNA]</scope>
    <source>
        <strain evidence="7 8">FDAARGOS_1161</strain>
    </source>
</reference>
<evidence type="ECO:0000256" key="3">
    <source>
        <dbReference type="ARBA" id="ARBA00022968"/>
    </source>
</evidence>
<feature type="domain" description="Thioredoxin" evidence="6">
    <location>
        <begin position="38"/>
        <end position="176"/>
    </location>
</feature>
<keyword evidence="5" id="KW-0676">Redox-active center</keyword>
<dbReference type="EMBL" id="CP068053">
    <property type="protein sequence ID" value="QQT00110.1"/>
    <property type="molecule type" value="Genomic_DNA"/>
</dbReference>
<dbReference type="InterPro" id="IPR050553">
    <property type="entry name" value="Thioredoxin_ResA/DsbE_sf"/>
</dbReference>
<proteinExistence type="predicted"/>
<keyword evidence="3" id="KW-0735">Signal-anchor</keyword>
<keyword evidence="3" id="KW-0812">Transmembrane</keyword>
<dbReference type="GO" id="GO:0017004">
    <property type="term" value="P:cytochrome complex assembly"/>
    <property type="evidence" value="ECO:0007669"/>
    <property type="project" value="UniProtKB-KW"/>
</dbReference>
<keyword evidence="2" id="KW-0201">Cytochrome c-type biogenesis</keyword>
<dbReference type="CDD" id="cd02966">
    <property type="entry name" value="TlpA_like_family"/>
    <property type="match status" value="1"/>
</dbReference>
<comment type="subcellular location">
    <subcellularLocation>
        <location evidence="1">Cell envelope</location>
    </subcellularLocation>
</comment>
<sequence>MNKKKRRLIMRTIILAVLALALVYTLYANFTKDSNQTIKKGDTAPDFALVDLDGNKHKLSDYKGQGIFLNFWATWCKPCEYEMPYMDNQYQHYKDQGVQILAVNVDESTLAVEKFVKRHNLTFPVAIDKGSQVLAAYGVDPLPTTFVIDKEGKVVDVLSGSLSEAAIQQHMESIKP</sequence>
<keyword evidence="8" id="KW-1185">Reference proteome</keyword>
<dbReference type="Gene3D" id="3.40.30.10">
    <property type="entry name" value="Glutaredoxin"/>
    <property type="match status" value="1"/>
</dbReference>
<keyword evidence="4" id="KW-1015">Disulfide bond</keyword>
<organism evidence="7 8">
    <name type="scientific">Peribacillus psychrosaccharolyticus</name>
    <name type="common">Bacillus psychrosaccharolyticus</name>
    <dbReference type="NCBI Taxonomy" id="1407"/>
    <lineage>
        <taxon>Bacteria</taxon>
        <taxon>Bacillati</taxon>
        <taxon>Bacillota</taxon>
        <taxon>Bacilli</taxon>
        <taxon>Bacillales</taxon>
        <taxon>Bacillaceae</taxon>
        <taxon>Peribacillus</taxon>
    </lineage>
</organism>
<evidence type="ECO:0000313" key="7">
    <source>
        <dbReference type="EMBL" id="QQT00110.1"/>
    </source>
</evidence>
<dbReference type="GO" id="GO:0030313">
    <property type="term" value="C:cell envelope"/>
    <property type="evidence" value="ECO:0007669"/>
    <property type="project" value="UniProtKB-SubCell"/>
</dbReference>
<protein>
    <submittedName>
        <fullName evidence="7">Thiol-disulfide oxidoreductase ResA</fullName>
    </submittedName>
</protein>